<comment type="caution">
    <text evidence="1">The sequence shown here is derived from an EMBL/GenBank/DDBJ whole genome shotgun (WGS) entry which is preliminary data.</text>
</comment>
<proteinExistence type="predicted"/>
<dbReference type="EMBL" id="SLWA01000001">
    <property type="protein sequence ID" value="TCN61013.1"/>
    <property type="molecule type" value="Genomic_DNA"/>
</dbReference>
<organism evidence="1 2">
    <name type="scientific">Flavobacterium circumlabens</name>
    <dbReference type="NCBI Taxonomy" id="2133765"/>
    <lineage>
        <taxon>Bacteria</taxon>
        <taxon>Pseudomonadati</taxon>
        <taxon>Bacteroidota</taxon>
        <taxon>Flavobacteriia</taxon>
        <taxon>Flavobacteriales</taxon>
        <taxon>Flavobacteriaceae</taxon>
        <taxon>Flavobacterium</taxon>
    </lineage>
</organism>
<protein>
    <submittedName>
        <fullName evidence="1">Uncharacterized protein</fullName>
    </submittedName>
</protein>
<keyword evidence="2" id="KW-1185">Reference proteome</keyword>
<accession>A0ABY2B6M2</accession>
<evidence type="ECO:0000313" key="1">
    <source>
        <dbReference type="EMBL" id="TCN61013.1"/>
    </source>
</evidence>
<sequence length="36" mass="4226">MVHIIITNVKIDRSYIIIAATVFMFRMTSVITRIEE</sequence>
<gene>
    <name evidence="1" type="ORF">EV142_101596</name>
</gene>
<name>A0ABY2B6M2_9FLAO</name>
<dbReference type="Proteomes" id="UP000295270">
    <property type="component" value="Unassembled WGS sequence"/>
</dbReference>
<evidence type="ECO:0000313" key="2">
    <source>
        <dbReference type="Proteomes" id="UP000295270"/>
    </source>
</evidence>
<reference evidence="1 2" key="1">
    <citation type="journal article" date="2015" name="Stand. Genomic Sci.">
        <title>Genomic Encyclopedia of Bacterial and Archaeal Type Strains, Phase III: the genomes of soil and plant-associated and newly described type strains.</title>
        <authorList>
            <person name="Whitman W.B."/>
            <person name="Woyke T."/>
            <person name="Klenk H.P."/>
            <person name="Zhou Y."/>
            <person name="Lilburn T.G."/>
            <person name="Beck B.J."/>
            <person name="De Vos P."/>
            <person name="Vandamme P."/>
            <person name="Eisen J.A."/>
            <person name="Garrity G."/>
            <person name="Hugenholtz P."/>
            <person name="Kyrpides N.C."/>
        </authorList>
    </citation>
    <scope>NUCLEOTIDE SEQUENCE [LARGE SCALE GENOMIC DNA]</scope>
    <source>
        <strain evidence="1 2">P5626</strain>
    </source>
</reference>